<organism evidence="1">
    <name type="scientific">Rhizophagus irregularis (strain DAOM 181602 / DAOM 197198 / MUCL 43194)</name>
    <name type="common">Arbuscular mycorrhizal fungus</name>
    <name type="synonym">Glomus intraradices</name>
    <dbReference type="NCBI Taxonomy" id="747089"/>
    <lineage>
        <taxon>Eukaryota</taxon>
        <taxon>Fungi</taxon>
        <taxon>Fungi incertae sedis</taxon>
        <taxon>Mucoromycota</taxon>
        <taxon>Glomeromycotina</taxon>
        <taxon>Glomeromycetes</taxon>
        <taxon>Glomerales</taxon>
        <taxon>Glomeraceae</taxon>
        <taxon>Rhizophagus</taxon>
    </lineage>
</organism>
<sequence length="106" mass="11610">MDLIINSESGLASKVIASFLHIAQKKINRILCFLALNLASDACASDNCHGSYPVSFLYFLYKLDRILSVKILGNPVNLACQSRYSGVNILSDLVMLPFSIIANQSN</sequence>
<dbReference type="HOGENOM" id="CLU_176471_0_0_1"/>
<dbReference type="AlphaFoldDB" id="U9US25"/>
<gene>
    <name evidence="1" type="ORF">GLOINDRAFT_121561</name>
</gene>
<evidence type="ECO:0000313" key="1">
    <source>
        <dbReference type="EMBL" id="ESA21373.1"/>
    </source>
</evidence>
<dbReference type="VEuPathDB" id="FungiDB:RhiirFUN_023124"/>
<accession>U9US25</accession>
<proteinExistence type="predicted"/>
<dbReference type="EMBL" id="KI276490">
    <property type="protein sequence ID" value="ESA21373.1"/>
    <property type="molecule type" value="Genomic_DNA"/>
</dbReference>
<protein>
    <submittedName>
        <fullName evidence="1">Uncharacterized protein</fullName>
    </submittedName>
</protein>
<name>U9US25_RHIID</name>
<reference evidence="1" key="1">
    <citation type="submission" date="2013-07" db="EMBL/GenBank/DDBJ databases">
        <title>The genome of an arbuscular mycorrhizal fungus provides insights into the evolution of the oldest plant symbiosis.</title>
        <authorList>
            <consortium name="DOE Joint Genome Institute"/>
            <person name="Tisserant E."/>
            <person name="Malbreil M."/>
            <person name="Kuo A."/>
            <person name="Kohler A."/>
            <person name="Symeonidi A."/>
            <person name="Balestrini R."/>
            <person name="Charron P."/>
            <person name="Duensing N."/>
            <person name="Frei-dit-Frey N."/>
            <person name="Gianinazzi-Pearson V."/>
            <person name="Gilbert B."/>
            <person name="Handa Y."/>
            <person name="Hijri M."/>
            <person name="Kaul R."/>
            <person name="Kawaguchi M."/>
            <person name="Krajinski F."/>
            <person name="Lammers P."/>
            <person name="Lapierre D."/>
            <person name="Masclaux F.G."/>
            <person name="Murat C."/>
            <person name="Morin E."/>
            <person name="Ndikumana S."/>
            <person name="Pagni M."/>
            <person name="Petitpierre D."/>
            <person name="Requena N."/>
            <person name="Rosikiewicz P."/>
            <person name="Riley R."/>
            <person name="Saito K."/>
            <person name="San Clemente H."/>
            <person name="Shapiro H."/>
            <person name="van Tuinen D."/>
            <person name="Becard G."/>
            <person name="Bonfante P."/>
            <person name="Paszkowski U."/>
            <person name="Shachar-Hill Y."/>
            <person name="Young J.P."/>
            <person name="Sanders I.R."/>
            <person name="Henrissat B."/>
            <person name="Rensing S.A."/>
            <person name="Grigoriev I.V."/>
            <person name="Corradi N."/>
            <person name="Roux C."/>
            <person name="Martin F."/>
        </authorList>
    </citation>
    <scope>NUCLEOTIDE SEQUENCE</scope>
    <source>
        <strain evidence="1">DAOM 197198</strain>
    </source>
</reference>